<dbReference type="RefSeq" id="WP_092385284.1">
    <property type="nucleotide sequence ID" value="NZ_LT629787.1"/>
</dbReference>
<evidence type="ECO:0000313" key="2">
    <source>
        <dbReference type="EMBL" id="SDU02684.1"/>
    </source>
</evidence>
<reference evidence="3" key="1">
    <citation type="submission" date="2016-10" db="EMBL/GenBank/DDBJ databases">
        <authorList>
            <person name="Varghese N."/>
            <person name="Submissions S."/>
        </authorList>
    </citation>
    <scope>NUCLEOTIDE SEQUENCE [LARGE SCALE GENOMIC DNA]</scope>
    <source>
        <strain evidence="3">CECT 8338</strain>
    </source>
</reference>
<accession>A0A1H2F5Q1</accession>
<feature type="compositionally biased region" description="Polar residues" evidence="1">
    <location>
        <begin position="73"/>
        <end position="85"/>
    </location>
</feature>
<gene>
    <name evidence="2" type="ORF">SAMN05216210_1307</name>
</gene>
<feature type="region of interest" description="Disordered" evidence="1">
    <location>
        <begin position="63"/>
        <end position="85"/>
    </location>
</feature>
<dbReference type="AlphaFoldDB" id="A0A1H2F5Q1"/>
<evidence type="ECO:0000256" key="1">
    <source>
        <dbReference type="SAM" id="MobiDB-lite"/>
    </source>
</evidence>
<evidence type="ECO:0000313" key="3">
    <source>
        <dbReference type="Proteomes" id="UP000243924"/>
    </source>
</evidence>
<proteinExistence type="predicted"/>
<organism evidence="2 3">
    <name type="scientific">Halopseudomonas salegens</name>
    <dbReference type="NCBI Taxonomy" id="1434072"/>
    <lineage>
        <taxon>Bacteria</taxon>
        <taxon>Pseudomonadati</taxon>
        <taxon>Pseudomonadota</taxon>
        <taxon>Gammaproteobacteria</taxon>
        <taxon>Pseudomonadales</taxon>
        <taxon>Pseudomonadaceae</taxon>
        <taxon>Halopseudomonas</taxon>
    </lineage>
</organism>
<protein>
    <recommendedName>
        <fullName evidence="4">CrfX protein</fullName>
    </recommendedName>
</protein>
<name>A0A1H2F5Q1_9GAMM</name>
<dbReference type="Proteomes" id="UP000243924">
    <property type="component" value="Chromosome I"/>
</dbReference>
<dbReference type="EMBL" id="LT629787">
    <property type="protein sequence ID" value="SDU02684.1"/>
    <property type="molecule type" value="Genomic_DNA"/>
</dbReference>
<keyword evidence="3" id="KW-1185">Reference proteome</keyword>
<dbReference type="OrthoDB" id="6905080at2"/>
<evidence type="ECO:0008006" key="4">
    <source>
        <dbReference type="Google" id="ProtNLM"/>
    </source>
</evidence>
<sequence length="85" mass="9430">MSDPLEQRLKALMQQAGEENDAHEDERLDRVLHQAHLRGGIFDLLNLFARWGWVVSEGGARGLRHARPVSRANPDSSGTSDPSAE</sequence>
<dbReference type="STRING" id="1434072.SAMN05216210_1307"/>